<sequence>MVLPSFARHLDWIFGPRGISSLEVVAFGDFAHGRNGWALHNLFVCRQPGKRYRVFDARDKINRYEWIDTAHKYKSFLESCPIGPLVDSLEDRTLKWWRF</sequence>
<protein>
    <submittedName>
        <fullName evidence="1">Podospora anserina S mat+ genomic DNA chromosome 4, supercontig 1</fullName>
    </submittedName>
</protein>
<evidence type="ECO:0000313" key="1">
    <source>
        <dbReference type="EMBL" id="CAP61512.1"/>
    </source>
</evidence>
<evidence type="ECO:0000313" key="3">
    <source>
        <dbReference type="Proteomes" id="UP000001197"/>
    </source>
</evidence>
<dbReference type="AlphaFoldDB" id="B2ADJ7"/>
<reference evidence="3" key="3">
    <citation type="journal article" date="2014" name="Genetics">
        <title>Maintaining two mating types: Structure of the mating type locus and its role in heterokaryosis in Podospora anserina.</title>
        <authorList>
            <person name="Grognet P."/>
            <person name="Bidard F."/>
            <person name="Kuchly C."/>
            <person name="Tong L.C.H."/>
            <person name="Coppin E."/>
            <person name="Benkhali J.A."/>
            <person name="Couloux A."/>
            <person name="Wincker P."/>
            <person name="Debuchy R."/>
            <person name="Silar P."/>
        </authorList>
    </citation>
    <scope>GENOME REANNOTATION</scope>
    <source>
        <strain evidence="3">S / ATCC MYA-4624 / DSM 980 / FGSC 10383</strain>
    </source>
</reference>
<organism evidence="1">
    <name type="scientific">Podospora anserina (strain S / ATCC MYA-4624 / DSM 980 / FGSC 10383)</name>
    <name type="common">Pleurage anserina</name>
    <dbReference type="NCBI Taxonomy" id="515849"/>
    <lineage>
        <taxon>Eukaryota</taxon>
        <taxon>Fungi</taxon>
        <taxon>Dikarya</taxon>
        <taxon>Ascomycota</taxon>
        <taxon>Pezizomycotina</taxon>
        <taxon>Sordariomycetes</taxon>
        <taxon>Sordariomycetidae</taxon>
        <taxon>Sordariales</taxon>
        <taxon>Podosporaceae</taxon>
        <taxon>Podospora</taxon>
        <taxon>Podospora anserina</taxon>
    </lineage>
</organism>
<dbReference type="HOGENOM" id="CLU_2321344_0_0_1"/>
<name>B2ADJ7_PODAN</name>
<reference evidence="1 3" key="1">
    <citation type="journal article" date="2008" name="Genome Biol.">
        <title>The genome sequence of the model ascomycete fungus Podospora anserina.</title>
        <authorList>
            <person name="Espagne E."/>
            <person name="Lespinet O."/>
            <person name="Malagnac F."/>
            <person name="Da Silva C."/>
            <person name="Jaillon O."/>
            <person name="Porcel B.M."/>
            <person name="Couloux A."/>
            <person name="Aury J.-M."/>
            <person name="Segurens B."/>
            <person name="Poulain J."/>
            <person name="Anthouard V."/>
            <person name="Grossetete S."/>
            <person name="Khalili H."/>
            <person name="Coppin E."/>
            <person name="Dequard-Chablat M."/>
            <person name="Picard M."/>
            <person name="Contamine V."/>
            <person name="Arnaise S."/>
            <person name="Bourdais A."/>
            <person name="Berteaux-Lecellier V."/>
            <person name="Gautheret D."/>
            <person name="de Vries R.P."/>
            <person name="Battaglia E."/>
            <person name="Coutinho P.M."/>
            <person name="Danchin E.G.J."/>
            <person name="Henrissat B."/>
            <person name="El Khoury R."/>
            <person name="Sainsard-Chanet A."/>
            <person name="Boivin A."/>
            <person name="Pinan-Lucarre B."/>
            <person name="Sellem C.H."/>
            <person name="Debuchy R."/>
            <person name="Wincker P."/>
            <person name="Weissenbach J."/>
            <person name="Silar P."/>
        </authorList>
    </citation>
    <scope>NUCLEOTIDE SEQUENCE [LARGE SCALE GENOMIC DNA]</scope>
    <source>
        <strain evidence="3">S / ATCC MYA-4624 / DSM 980 / FGSC 10383</strain>
        <strain evidence="1">S mat+</strain>
    </source>
</reference>
<dbReference type="EMBL" id="FO904939">
    <property type="protein sequence ID" value="CDP27867.1"/>
    <property type="molecule type" value="Genomic_DNA"/>
</dbReference>
<evidence type="ECO:0000313" key="2">
    <source>
        <dbReference type="EMBL" id="CDP27867.1"/>
    </source>
</evidence>
<reference evidence="2" key="4">
    <citation type="submission" date="2015-04" db="EMBL/GenBank/DDBJ databases">
        <title>Maintaining two mating types: Structure of the mating type locus and its role in heterokaryosis in Podospora anserina.</title>
        <authorList>
            <person name="Grognet P."/>
            <person name="Bidard F."/>
            <person name="Kuchly C."/>
            <person name="Chan Ho Tong L."/>
            <person name="Coppin E."/>
            <person name="Ait Benkhali J."/>
            <person name="Couloux A."/>
            <person name="Wincker P."/>
            <person name="Debuchy R."/>
            <person name="Silar P."/>
        </authorList>
    </citation>
    <scope>NUCLEOTIDE SEQUENCE</scope>
</reference>
<dbReference type="RefSeq" id="XP_001903737.1">
    <property type="nucleotide sequence ID" value="XM_001903702.1"/>
</dbReference>
<proteinExistence type="predicted"/>
<dbReference type="GeneID" id="6187942"/>
<keyword evidence="3" id="KW-1185">Reference proteome</keyword>
<dbReference type="VEuPathDB" id="FungiDB:PODANS_4_1270"/>
<accession>B2ADJ7</accession>
<dbReference type="OrthoDB" id="1720422at2759"/>
<gene>
    <name evidence="1" type="ORF">PODANS_4_1270</name>
</gene>
<dbReference type="EMBL" id="CU633454">
    <property type="protein sequence ID" value="CAP61512.1"/>
    <property type="molecule type" value="Genomic_DNA"/>
</dbReference>
<dbReference type="KEGG" id="pan:PODANSg752"/>
<reference evidence="1" key="2">
    <citation type="submission" date="2008-07" db="EMBL/GenBank/DDBJ databases">
        <authorList>
            <person name="Genoscope - CEA"/>
        </authorList>
    </citation>
    <scope>NUCLEOTIDE SEQUENCE</scope>
    <source>
        <strain evidence="1">S mat+</strain>
    </source>
</reference>
<dbReference type="Proteomes" id="UP000001197">
    <property type="component" value="Chromosome 4"/>
</dbReference>